<dbReference type="Proteomes" id="UP000237271">
    <property type="component" value="Unassembled WGS sequence"/>
</dbReference>
<protein>
    <submittedName>
        <fullName evidence="1">Uncharacterized protein</fullName>
    </submittedName>
</protein>
<name>A0A2P4YD02_9STRA</name>
<accession>A0A2P4YD02</accession>
<evidence type="ECO:0000313" key="2">
    <source>
        <dbReference type="Proteomes" id="UP000237271"/>
    </source>
</evidence>
<sequence length="162" mass="18723">MAQRGSMETSFSKIVYCITEKFESEVAVFLKACKEEFPELLEYFTTNWQSCVSMWAIYARGKLKLLLGKKPRRDPTIGGLLARQTTTIRQLLTATRSHKASSRQPDSVHDCLSIVVNHLSYDILAKVRCQWDYYMVFWSDTTCIKRSDVGEWGVTTRGYTYH</sequence>
<organism evidence="1 2">
    <name type="scientific">Phytophthora palmivora</name>
    <dbReference type="NCBI Taxonomy" id="4796"/>
    <lineage>
        <taxon>Eukaryota</taxon>
        <taxon>Sar</taxon>
        <taxon>Stramenopiles</taxon>
        <taxon>Oomycota</taxon>
        <taxon>Peronosporomycetes</taxon>
        <taxon>Peronosporales</taxon>
        <taxon>Peronosporaceae</taxon>
        <taxon>Phytophthora</taxon>
    </lineage>
</organism>
<reference evidence="1 2" key="1">
    <citation type="journal article" date="2017" name="Genome Biol. Evol.">
        <title>Phytophthora megakarya and P. palmivora, closely related causal agents of cacao black pod rot, underwent increases in genome sizes and gene numbers by different mechanisms.</title>
        <authorList>
            <person name="Ali S.S."/>
            <person name="Shao J."/>
            <person name="Lary D.J."/>
            <person name="Kronmiller B."/>
            <person name="Shen D."/>
            <person name="Strem M.D."/>
            <person name="Amoako-Attah I."/>
            <person name="Akrofi A.Y."/>
            <person name="Begoude B.A."/>
            <person name="Ten Hoopen G.M."/>
            <person name="Coulibaly K."/>
            <person name="Kebe B.I."/>
            <person name="Melnick R.L."/>
            <person name="Guiltinan M.J."/>
            <person name="Tyler B.M."/>
            <person name="Meinhardt L.W."/>
            <person name="Bailey B.A."/>
        </authorList>
    </citation>
    <scope>NUCLEOTIDE SEQUENCE [LARGE SCALE GENOMIC DNA]</scope>
    <source>
        <strain evidence="2">sbr112.9</strain>
    </source>
</reference>
<keyword evidence="2" id="KW-1185">Reference proteome</keyword>
<dbReference type="EMBL" id="NCKW01003693">
    <property type="protein sequence ID" value="POM75686.1"/>
    <property type="molecule type" value="Genomic_DNA"/>
</dbReference>
<evidence type="ECO:0000313" key="1">
    <source>
        <dbReference type="EMBL" id="POM75686.1"/>
    </source>
</evidence>
<gene>
    <name evidence="1" type="ORF">PHPALM_7174</name>
</gene>
<comment type="caution">
    <text evidence="1">The sequence shown here is derived from an EMBL/GenBank/DDBJ whole genome shotgun (WGS) entry which is preliminary data.</text>
</comment>
<dbReference type="AlphaFoldDB" id="A0A2P4YD02"/>
<proteinExistence type="predicted"/>